<evidence type="ECO:0000313" key="2">
    <source>
        <dbReference type="EMBL" id="WAZ25683.1"/>
    </source>
</evidence>
<protein>
    <submittedName>
        <fullName evidence="2">Uncharacterized protein</fullName>
    </submittedName>
</protein>
<dbReference type="Proteomes" id="UP001164439">
    <property type="component" value="Chromosome"/>
</dbReference>
<proteinExistence type="predicted"/>
<feature type="compositionally biased region" description="Pro residues" evidence="1">
    <location>
        <begin position="220"/>
        <end position="230"/>
    </location>
</feature>
<sequence>MADDDSASRTRNRLTKESPEVALARDVARADLALRDGQRVNAEHPAQAERHWAELVGELRRLWERFTGRQQSTAAPTADGADTSYAPNTSYAPTVPYAATTPYPAPLGPRQPSASETAAHQERARLESRIDRLPPDSRRAFEDAMLRLVRSDDTLRAAFERSPQSIPTVAKYAVAAHYRESLRDRPQPAAEAAMNAARDRIMADDARQFAALRERWERPAPSPDRPPLAPPLLGHEGQVLLREQVATARRPARGTENGGTTSRPASPVPNAQPRTR</sequence>
<dbReference type="EMBL" id="CP114413">
    <property type="protein sequence ID" value="WAZ25683.1"/>
    <property type="molecule type" value="Genomic_DNA"/>
</dbReference>
<feature type="compositionally biased region" description="Low complexity" evidence="1">
    <location>
        <begin position="91"/>
        <end position="102"/>
    </location>
</feature>
<evidence type="ECO:0000313" key="3">
    <source>
        <dbReference type="Proteomes" id="UP001164439"/>
    </source>
</evidence>
<dbReference type="RefSeq" id="WP_269663163.1">
    <property type="nucleotide sequence ID" value="NZ_CP114413.1"/>
</dbReference>
<keyword evidence="3" id="KW-1185">Reference proteome</keyword>
<evidence type="ECO:0000256" key="1">
    <source>
        <dbReference type="SAM" id="MobiDB-lite"/>
    </source>
</evidence>
<accession>A0ABY7KQ46</accession>
<gene>
    <name evidence="2" type="ORF">STRCI_007194</name>
</gene>
<organism evidence="2 3">
    <name type="scientific">Streptomyces cinnabarinus</name>
    <dbReference type="NCBI Taxonomy" id="67287"/>
    <lineage>
        <taxon>Bacteria</taxon>
        <taxon>Bacillati</taxon>
        <taxon>Actinomycetota</taxon>
        <taxon>Actinomycetes</taxon>
        <taxon>Kitasatosporales</taxon>
        <taxon>Streptomycetaceae</taxon>
        <taxon>Streptomyces</taxon>
    </lineage>
</organism>
<feature type="region of interest" description="Disordered" evidence="1">
    <location>
        <begin position="68"/>
        <end position="135"/>
    </location>
</feature>
<feature type="region of interest" description="Disordered" evidence="1">
    <location>
        <begin position="214"/>
        <end position="276"/>
    </location>
</feature>
<reference evidence="2" key="1">
    <citation type="submission" date="2022-12" db="EMBL/GenBank/DDBJ databases">
        <authorList>
            <person name="Ruckert C."/>
            <person name="Busche T."/>
            <person name="Kalinowski J."/>
            <person name="Wittmann C."/>
        </authorList>
    </citation>
    <scope>NUCLEOTIDE SEQUENCE</scope>
    <source>
        <strain evidence="2">DSM 40467</strain>
    </source>
</reference>
<name>A0ABY7KQ46_9ACTN</name>
<feature type="region of interest" description="Disordered" evidence="1">
    <location>
        <begin position="1"/>
        <end position="22"/>
    </location>
</feature>
<feature type="compositionally biased region" description="Basic and acidic residues" evidence="1">
    <location>
        <begin position="119"/>
        <end position="135"/>
    </location>
</feature>